<feature type="transmembrane region" description="Helical" evidence="1">
    <location>
        <begin position="156"/>
        <end position="177"/>
    </location>
</feature>
<evidence type="ECO:0000313" key="2">
    <source>
        <dbReference type="EMBL" id="OQS05779.1"/>
    </source>
</evidence>
<sequence>MHEKVIGAAAAGIAAFVVWQYKSINSPPIKASIACNCGKVQGQVDTPAGMHIVCYCDDCQDFANKVCQGKNSPLDSCGGTDIIQMFPADITFTKGKDQLQIGKLKPETKTLRIFASCCNTPMYNTAKDAAFIGLLTSTIRDQVKLPPVQFRIMSKFALAPVPGASNIVSFGLVLNFFTRCFLYKRRTYPSPVDLTQQTVEL</sequence>
<reference evidence="2 3" key="1">
    <citation type="journal article" date="2014" name="Genome Biol. Evol.">
        <title>The secreted proteins of Achlya hypogyna and Thraustotheca clavata identify the ancestral oomycete secretome and reveal gene acquisitions by horizontal gene transfer.</title>
        <authorList>
            <person name="Misner I."/>
            <person name="Blouin N."/>
            <person name="Leonard G."/>
            <person name="Richards T.A."/>
            <person name="Lane C.E."/>
        </authorList>
    </citation>
    <scope>NUCLEOTIDE SEQUENCE [LARGE SCALE GENOMIC DNA]</scope>
    <source>
        <strain evidence="2 3">ATCC 34112</strain>
    </source>
</reference>
<protein>
    <recommendedName>
        <fullName evidence="4">CENP-V/GFA domain-containing protein</fullName>
    </recommendedName>
</protein>
<comment type="caution">
    <text evidence="2">The sequence shown here is derived from an EMBL/GenBank/DDBJ whole genome shotgun (WGS) entry which is preliminary data.</text>
</comment>
<dbReference type="Pfam" id="PF19648">
    <property type="entry name" value="DUF6151"/>
    <property type="match status" value="1"/>
</dbReference>
<dbReference type="Proteomes" id="UP000243217">
    <property type="component" value="Unassembled WGS sequence"/>
</dbReference>
<keyword evidence="1" id="KW-1133">Transmembrane helix</keyword>
<organism evidence="2 3">
    <name type="scientific">Thraustotheca clavata</name>
    <dbReference type="NCBI Taxonomy" id="74557"/>
    <lineage>
        <taxon>Eukaryota</taxon>
        <taxon>Sar</taxon>
        <taxon>Stramenopiles</taxon>
        <taxon>Oomycota</taxon>
        <taxon>Saprolegniomycetes</taxon>
        <taxon>Saprolegniales</taxon>
        <taxon>Achlyaceae</taxon>
        <taxon>Thraustotheca</taxon>
    </lineage>
</organism>
<keyword evidence="1" id="KW-0472">Membrane</keyword>
<proteinExistence type="predicted"/>
<accession>A0A1W0A6F7</accession>
<keyword evidence="1" id="KW-0812">Transmembrane</keyword>
<evidence type="ECO:0000256" key="1">
    <source>
        <dbReference type="SAM" id="Phobius"/>
    </source>
</evidence>
<dbReference type="InterPro" id="IPR046149">
    <property type="entry name" value="DUF6151"/>
</dbReference>
<dbReference type="InterPro" id="IPR011057">
    <property type="entry name" value="Mss4-like_sf"/>
</dbReference>
<dbReference type="AlphaFoldDB" id="A0A1W0A6F7"/>
<evidence type="ECO:0008006" key="4">
    <source>
        <dbReference type="Google" id="ProtNLM"/>
    </source>
</evidence>
<evidence type="ECO:0000313" key="3">
    <source>
        <dbReference type="Proteomes" id="UP000243217"/>
    </source>
</evidence>
<dbReference type="EMBL" id="JNBS01000416">
    <property type="protein sequence ID" value="OQS05779.1"/>
    <property type="molecule type" value="Genomic_DNA"/>
</dbReference>
<dbReference type="Gene3D" id="3.90.1590.10">
    <property type="entry name" value="glutathione-dependent formaldehyde- activating enzyme (gfa)"/>
    <property type="match status" value="1"/>
</dbReference>
<keyword evidence="3" id="KW-1185">Reference proteome</keyword>
<gene>
    <name evidence="2" type="ORF">THRCLA_02136</name>
</gene>
<dbReference type="SUPFAM" id="SSF51316">
    <property type="entry name" value="Mss4-like"/>
    <property type="match status" value="1"/>
</dbReference>
<name>A0A1W0A6F7_9STRA</name>
<dbReference type="OrthoDB" id="63441at2759"/>